<organism evidence="1 2">
    <name type="scientific">Sus scrofa</name>
    <name type="common">Pig</name>
    <dbReference type="NCBI Taxonomy" id="9823"/>
    <lineage>
        <taxon>Eukaryota</taxon>
        <taxon>Metazoa</taxon>
        <taxon>Chordata</taxon>
        <taxon>Craniata</taxon>
        <taxon>Vertebrata</taxon>
        <taxon>Euteleostomi</taxon>
        <taxon>Mammalia</taxon>
        <taxon>Eutheria</taxon>
        <taxon>Laurasiatheria</taxon>
        <taxon>Artiodactyla</taxon>
        <taxon>Suina</taxon>
        <taxon>Suidae</taxon>
        <taxon>Sus</taxon>
    </lineage>
</organism>
<dbReference type="InterPro" id="IPR015422">
    <property type="entry name" value="PyrdxlP-dep_Trfase_small"/>
</dbReference>
<dbReference type="Gene3D" id="3.90.1150.10">
    <property type="entry name" value="Aspartate Aminotransferase, domain 1"/>
    <property type="match status" value="1"/>
</dbReference>
<dbReference type="Ensembl" id="ENSSSCT00060019630.1">
    <property type="protein sequence ID" value="ENSSSCP00060007969.1"/>
    <property type="gene ID" value="ENSSSCG00060014801.1"/>
</dbReference>
<accession>A0A8D1UIZ9</accession>
<evidence type="ECO:0000313" key="2">
    <source>
        <dbReference type="Proteomes" id="UP000694723"/>
    </source>
</evidence>
<dbReference type="Proteomes" id="UP000694723">
    <property type="component" value="Unplaced"/>
</dbReference>
<dbReference type="AlphaFoldDB" id="A0A8D1UIZ9"/>
<reference evidence="1" key="1">
    <citation type="submission" date="2025-08" db="UniProtKB">
        <authorList>
            <consortium name="Ensembl"/>
        </authorList>
    </citation>
    <scope>IDENTIFICATION</scope>
</reference>
<protein>
    <submittedName>
        <fullName evidence="1">Uncharacterized protein</fullName>
    </submittedName>
</protein>
<sequence length="77" mass="8969">MESSPLELPADTLQRIASELKCHPTDERVALRLDEEDKMKHFRECFYIPKKQDLPPNQIKFSCKGSALRSQEKTMSF</sequence>
<name>A0A8D1UIZ9_PIG</name>
<evidence type="ECO:0000313" key="1">
    <source>
        <dbReference type="Ensembl" id="ENSSSCP00060007969.1"/>
    </source>
</evidence>
<proteinExistence type="predicted"/>